<accession>A0AAQ3UGX1</accession>
<name>A0AAQ3UGX1_PASNO</name>
<feature type="domain" description="No apical meristem-associated C-terminal" evidence="2">
    <location>
        <begin position="231"/>
        <end position="395"/>
    </location>
</feature>
<dbReference type="Proteomes" id="UP001341281">
    <property type="component" value="Chromosome 09"/>
</dbReference>
<dbReference type="PANTHER" id="PTHR45125">
    <property type="entry name" value="F21J9.4-RELATED"/>
    <property type="match status" value="1"/>
</dbReference>
<sequence>MDNFWDNHTGAFDLNDDSQSHELGGFGLNHDDVPLRSLLNINSSVPNTSFPRTVSCSSPIDLEAQFSPSPDPHHTSETVTPSSFDTQYRTPPSMLPRQSSPPRSSKAKGKKICEDTSQGFSHRTSNYTVEEDLCLISAFLNVSRDPIVGSNQSHDAYWDRITQYYQEHKTVTSHRNKKSLNQRWLTMSAAVSRFCGIKAQQDRLNESGKTEADRIVKSIAIFDTKNPKGKWSYTHCWEALRKTKKWEDYKIERGTQKLKGLKLKTAEEGEAEPSDIPRPMGRDAAKKQRSASPSDHESQCIEVLQNIMSQRDGRHVEKEAAKEERHEHQKVKLQLLQKQTELQERQAELQLRHVVTVESKEKRKEFENDLRIMEIDTNTLSGARRDFYIQMQQSIVARMNKDADQGPSIS</sequence>
<organism evidence="3 4">
    <name type="scientific">Paspalum notatum var. saurae</name>
    <dbReference type="NCBI Taxonomy" id="547442"/>
    <lineage>
        <taxon>Eukaryota</taxon>
        <taxon>Viridiplantae</taxon>
        <taxon>Streptophyta</taxon>
        <taxon>Embryophyta</taxon>
        <taxon>Tracheophyta</taxon>
        <taxon>Spermatophyta</taxon>
        <taxon>Magnoliopsida</taxon>
        <taxon>Liliopsida</taxon>
        <taxon>Poales</taxon>
        <taxon>Poaceae</taxon>
        <taxon>PACMAD clade</taxon>
        <taxon>Panicoideae</taxon>
        <taxon>Andropogonodae</taxon>
        <taxon>Paspaleae</taxon>
        <taxon>Paspalinae</taxon>
        <taxon>Paspalum</taxon>
    </lineage>
</organism>
<gene>
    <name evidence="3" type="ORF">U9M48_037859</name>
</gene>
<evidence type="ECO:0000259" key="2">
    <source>
        <dbReference type="Pfam" id="PF14303"/>
    </source>
</evidence>
<evidence type="ECO:0000256" key="1">
    <source>
        <dbReference type="SAM" id="MobiDB-lite"/>
    </source>
</evidence>
<dbReference type="AlphaFoldDB" id="A0AAQ3UGX1"/>
<feature type="compositionally biased region" description="Polar residues" evidence="1">
    <location>
        <begin position="77"/>
        <end position="103"/>
    </location>
</feature>
<evidence type="ECO:0000313" key="4">
    <source>
        <dbReference type="Proteomes" id="UP001341281"/>
    </source>
</evidence>
<reference evidence="3 4" key="1">
    <citation type="submission" date="2024-02" db="EMBL/GenBank/DDBJ databases">
        <title>High-quality chromosome-scale genome assembly of Pensacola bahiagrass (Paspalum notatum Flugge var. saurae).</title>
        <authorList>
            <person name="Vega J.M."/>
            <person name="Podio M."/>
            <person name="Orjuela J."/>
            <person name="Siena L.A."/>
            <person name="Pessino S.C."/>
            <person name="Combes M.C."/>
            <person name="Mariac C."/>
            <person name="Albertini E."/>
            <person name="Pupilli F."/>
            <person name="Ortiz J.P.A."/>
            <person name="Leblanc O."/>
        </authorList>
    </citation>
    <scope>NUCLEOTIDE SEQUENCE [LARGE SCALE GENOMIC DNA]</scope>
    <source>
        <strain evidence="3">R1</strain>
        <tissue evidence="3">Leaf</tissue>
    </source>
</reference>
<dbReference type="InterPro" id="IPR029466">
    <property type="entry name" value="NAM-associated_C"/>
</dbReference>
<dbReference type="Pfam" id="PF14303">
    <property type="entry name" value="NAM-associated"/>
    <property type="match status" value="1"/>
</dbReference>
<feature type="region of interest" description="Disordered" evidence="1">
    <location>
        <begin position="262"/>
        <end position="298"/>
    </location>
</feature>
<keyword evidence="4" id="KW-1185">Reference proteome</keyword>
<feature type="region of interest" description="Disordered" evidence="1">
    <location>
        <begin position="61"/>
        <end position="118"/>
    </location>
</feature>
<evidence type="ECO:0000313" key="3">
    <source>
        <dbReference type="EMBL" id="WVZ91726.1"/>
    </source>
</evidence>
<dbReference type="PANTHER" id="PTHR45125:SF40">
    <property type="entry name" value="OS06G0117800 PROTEIN"/>
    <property type="match status" value="1"/>
</dbReference>
<dbReference type="EMBL" id="CP144753">
    <property type="protein sequence ID" value="WVZ91726.1"/>
    <property type="molecule type" value="Genomic_DNA"/>
</dbReference>
<protein>
    <recommendedName>
        <fullName evidence="2">No apical meristem-associated C-terminal domain-containing protein</fullName>
    </recommendedName>
</protein>
<proteinExistence type="predicted"/>